<dbReference type="EMBL" id="FOSQ01000001">
    <property type="protein sequence ID" value="SFK17234.1"/>
    <property type="molecule type" value="Genomic_DNA"/>
</dbReference>
<feature type="domain" description="TfoX C-terminal" evidence="1">
    <location>
        <begin position="13"/>
        <end position="88"/>
    </location>
</feature>
<dbReference type="AlphaFoldDB" id="A0A1I3XCL4"/>
<dbReference type="RefSeq" id="WP_175533647.1">
    <property type="nucleotide sequence ID" value="NZ_FOSQ01000001.1"/>
</dbReference>
<gene>
    <name evidence="2" type="ORF">SAMN02745775_101179</name>
</gene>
<evidence type="ECO:0000313" key="2">
    <source>
        <dbReference type="EMBL" id="SFK17234.1"/>
    </source>
</evidence>
<dbReference type="Proteomes" id="UP000199473">
    <property type="component" value="Unassembled WGS sequence"/>
</dbReference>
<evidence type="ECO:0000313" key="3">
    <source>
        <dbReference type="Proteomes" id="UP000199473"/>
    </source>
</evidence>
<accession>A0A1I3XCL4</accession>
<keyword evidence="3" id="KW-1185">Reference proteome</keyword>
<dbReference type="InterPro" id="IPR047525">
    <property type="entry name" value="TfoX-like"/>
</dbReference>
<name>A0A1I3XCL4_9PROT</name>
<protein>
    <submittedName>
        <fullName evidence="2">TfoX C-terminal domain-containing protein</fullName>
    </submittedName>
</protein>
<dbReference type="Pfam" id="PF04994">
    <property type="entry name" value="TfoX_C"/>
    <property type="match status" value="1"/>
</dbReference>
<evidence type="ECO:0000259" key="1">
    <source>
        <dbReference type="Pfam" id="PF04994"/>
    </source>
</evidence>
<dbReference type="InterPro" id="IPR007077">
    <property type="entry name" value="TfoX_C"/>
</dbReference>
<sequence>MGSGAALVDRAGVHRLRNLGPRSAAMLADAGIETVGDLRALGAAGAFRRLRFMGAKPSRNLLWAMAAGLQGRDWRTLDEAEKAALGAALLD</sequence>
<dbReference type="PANTHER" id="PTHR36121">
    <property type="entry name" value="PROTEIN SXY"/>
    <property type="match status" value="1"/>
</dbReference>
<reference evidence="2 3" key="1">
    <citation type="submission" date="2016-10" db="EMBL/GenBank/DDBJ databases">
        <authorList>
            <person name="de Groot N.N."/>
        </authorList>
    </citation>
    <scope>NUCLEOTIDE SEQUENCE [LARGE SCALE GENOMIC DNA]</scope>
    <source>
        <strain evidence="2 3">DSM 19981</strain>
    </source>
</reference>
<dbReference type="Gene3D" id="1.10.150.20">
    <property type="entry name" value="5' to 3' exonuclease, C-terminal subdomain"/>
    <property type="match status" value="1"/>
</dbReference>
<organism evidence="2 3">
    <name type="scientific">Falsiroseomonas stagni DSM 19981</name>
    <dbReference type="NCBI Taxonomy" id="1123062"/>
    <lineage>
        <taxon>Bacteria</taxon>
        <taxon>Pseudomonadati</taxon>
        <taxon>Pseudomonadota</taxon>
        <taxon>Alphaproteobacteria</taxon>
        <taxon>Acetobacterales</taxon>
        <taxon>Roseomonadaceae</taxon>
        <taxon>Falsiroseomonas</taxon>
    </lineage>
</organism>
<proteinExistence type="predicted"/>
<dbReference type="PANTHER" id="PTHR36121:SF1">
    <property type="entry name" value="PROTEIN SXY"/>
    <property type="match status" value="1"/>
</dbReference>
<dbReference type="STRING" id="1123062.SAMN02745775_101179"/>